<dbReference type="GO" id="GO:0016903">
    <property type="term" value="F:oxidoreductase activity, acting on the aldehyde or oxo group of donors"/>
    <property type="evidence" value="ECO:0007669"/>
    <property type="project" value="InterPro"/>
</dbReference>
<dbReference type="InterPro" id="IPR052554">
    <property type="entry name" value="2-oxoglutarate_synth_KorC"/>
</dbReference>
<dbReference type="AlphaFoldDB" id="A0A1M6B219"/>
<evidence type="ECO:0000259" key="2">
    <source>
        <dbReference type="Pfam" id="PF01558"/>
    </source>
</evidence>
<dbReference type="PANTHER" id="PTHR42730:SF1">
    <property type="entry name" value="2-OXOGLUTARATE SYNTHASE SUBUNIT KORC"/>
    <property type="match status" value="1"/>
</dbReference>
<evidence type="ECO:0000313" key="3">
    <source>
        <dbReference type="EMBL" id="SHI42794.1"/>
    </source>
</evidence>
<dbReference type="Proteomes" id="UP000184052">
    <property type="component" value="Unassembled WGS sequence"/>
</dbReference>
<gene>
    <name evidence="3" type="ORF">SAMN02745751_00328</name>
</gene>
<feature type="domain" description="Pyruvate/ketoisovalerate oxidoreductase catalytic" evidence="2">
    <location>
        <begin position="10"/>
        <end position="172"/>
    </location>
</feature>
<keyword evidence="1" id="KW-0560">Oxidoreductase</keyword>
<dbReference type="Pfam" id="PF01558">
    <property type="entry name" value="POR"/>
    <property type="match status" value="1"/>
</dbReference>
<evidence type="ECO:0000256" key="1">
    <source>
        <dbReference type="ARBA" id="ARBA00023002"/>
    </source>
</evidence>
<name>A0A1M6B219_9FIRM</name>
<dbReference type="OrthoDB" id="9789125at2"/>
<dbReference type="InterPro" id="IPR002869">
    <property type="entry name" value="Pyrv_flavodox_OxRed_cen"/>
</dbReference>
<organism evidence="3 4">
    <name type="scientific">Dethiosulfatibacter aminovorans DSM 17477</name>
    <dbReference type="NCBI Taxonomy" id="1121476"/>
    <lineage>
        <taxon>Bacteria</taxon>
        <taxon>Bacillati</taxon>
        <taxon>Bacillota</taxon>
        <taxon>Tissierellia</taxon>
        <taxon>Dethiosulfatibacter</taxon>
    </lineage>
</organism>
<dbReference type="STRING" id="1121476.SAMN02745751_00328"/>
<dbReference type="InterPro" id="IPR019752">
    <property type="entry name" value="Pyrv/ketoisovalerate_OxRed_cat"/>
</dbReference>
<keyword evidence="4" id="KW-1185">Reference proteome</keyword>
<dbReference type="EMBL" id="FQZL01000004">
    <property type="protein sequence ID" value="SHI42794.1"/>
    <property type="molecule type" value="Genomic_DNA"/>
</dbReference>
<dbReference type="SUPFAM" id="SSF53323">
    <property type="entry name" value="Pyruvate-ferredoxin oxidoreductase, PFOR, domain III"/>
    <property type="match status" value="1"/>
</dbReference>
<dbReference type="Gene3D" id="3.40.920.10">
    <property type="entry name" value="Pyruvate-ferredoxin oxidoreductase, PFOR, domain III"/>
    <property type="match status" value="1"/>
</dbReference>
<dbReference type="RefSeq" id="WP_073046083.1">
    <property type="nucleotide sequence ID" value="NZ_FQZL01000004.1"/>
</dbReference>
<evidence type="ECO:0000313" key="4">
    <source>
        <dbReference type="Proteomes" id="UP000184052"/>
    </source>
</evidence>
<proteinExistence type="predicted"/>
<reference evidence="3 4" key="1">
    <citation type="submission" date="2016-11" db="EMBL/GenBank/DDBJ databases">
        <authorList>
            <person name="Jaros S."/>
            <person name="Januszkiewicz K."/>
            <person name="Wedrychowicz H."/>
        </authorList>
    </citation>
    <scope>NUCLEOTIDE SEQUENCE [LARGE SCALE GENOMIC DNA]</scope>
    <source>
        <strain evidence="3 4">DSM 17477</strain>
    </source>
</reference>
<sequence>MPDIICAGFGGQGVLTAGLILAKTGMNNDKNVTWIPSYGSEMRGGTANCNLKISDGRIASPFVKKIDILVAMNTPSVDKFEPMLKEGGTLVVNETLVKYRKFRDDVNVVMVPATDIAEWTKNPRGANIVMLGALASTGKLFDHGIMLSGVNEFFKSKGKNNPLNAVCFREGMNKARNLNEY</sequence>
<protein>
    <submittedName>
        <fullName evidence="3">2-oxoglutarate ferredoxin oxidoreductase subunit gamma</fullName>
    </submittedName>
</protein>
<dbReference type="PANTHER" id="PTHR42730">
    <property type="entry name" value="2-OXOGLUTARATE SYNTHASE SUBUNIT KORC"/>
    <property type="match status" value="1"/>
</dbReference>
<accession>A0A1M6B219</accession>